<evidence type="ECO:0000313" key="1">
    <source>
        <dbReference type="EMBL" id="MBK1879609.1"/>
    </source>
</evidence>
<comment type="caution">
    <text evidence="1">The sequence shown here is derived from an EMBL/GenBank/DDBJ whole genome shotgun (WGS) entry which is preliminary data.</text>
</comment>
<dbReference type="EMBL" id="JAENIL010000052">
    <property type="protein sequence ID" value="MBK1879609.1"/>
    <property type="molecule type" value="Genomic_DNA"/>
</dbReference>
<keyword evidence="2" id="KW-1185">Reference proteome</keyword>
<organism evidence="1 2">
    <name type="scientific">Pelagicoccus mobilis</name>
    <dbReference type="NCBI Taxonomy" id="415221"/>
    <lineage>
        <taxon>Bacteria</taxon>
        <taxon>Pseudomonadati</taxon>
        <taxon>Verrucomicrobiota</taxon>
        <taxon>Opitutia</taxon>
        <taxon>Puniceicoccales</taxon>
        <taxon>Pelagicoccaceae</taxon>
        <taxon>Pelagicoccus</taxon>
    </lineage>
</organism>
<reference evidence="1" key="1">
    <citation type="submission" date="2021-01" db="EMBL/GenBank/DDBJ databases">
        <title>Modified the classification status of verrucomicrobia.</title>
        <authorList>
            <person name="Feng X."/>
        </authorList>
    </citation>
    <scope>NUCLEOTIDE SEQUENCE</scope>
    <source>
        <strain evidence="1">KCTC 13126</strain>
    </source>
</reference>
<sequence length="59" mass="6965">MKNELNKDTFVQILRDCGLSDAQMTKLHQLMEKRFPESHQRFLEFLQIGDDEIAAIRQS</sequence>
<proteinExistence type="predicted"/>
<accession>A0A934S576</accession>
<dbReference type="RefSeq" id="WP_200357822.1">
    <property type="nucleotide sequence ID" value="NZ_JAENIL010000052.1"/>
</dbReference>
<dbReference type="Proteomes" id="UP000617628">
    <property type="component" value="Unassembled WGS sequence"/>
</dbReference>
<name>A0A934S576_9BACT</name>
<dbReference type="AlphaFoldDB" id="A0A934S576"/>
<protein>
    <submittedName>
        <fullName evidence="1">Uncharacterized protein</fullName>
    </submittedName>
</protein>
<evidence type="ECO:0000313" key="2">
    <source>
        <dbReference type="Proteomes" id="UP000617628"/>
    </source>
</evidence>
<gene>
    <name evidence="1" type="ORF">JIN87_22175</name>
</gene>